<keyword evidence="3" id="KW-1185">Reference proteome</keyword>
<proteinExistence type="predicted"/>
<evidence type="ECO:0000313" key="2">
    <source>
        <dbReference type="EMBL" id="KAK5939379.1"/>
    </source>
</evidence>
<gene>
    <name evidence="2" type="ORF">PMZ80_008683</name>
</gene>
<feature type="compositionally biased region" description="Low complexity" evidence="1">
    <location>
        <begin position="88"/>
        <end position="100"/>
    </location>
</feature>
<feature type="compositionally biased region" description="Basic and acidic residues" evidence="1">
    <location>
        <begin position="44"/>
        <end position="56"/>
    </location>
</feature>
<reference evidence="2 3" key="1">
    <citation type="journal article" date="2023" name="Res Sq">
        <title>Genomic and morphological characterization of Knufia obscura isolated from the Mars 2020 spacecraft assembly facility.</title>
        <authorList>
            <person name="Chander A.M."/>
            <person name="Teixeira M.M."/>
            <person name="Singh N.K."/>
            <person name="Williams M.P."/>
            <person name="Parker C.W."/>
            <person name="Leo P."/>
            <person name="Stajich J.E."/>
            <person name="Torok T."/>
            <person name="Tighe S."/>
            <person name="Mason C.E."/>
            <person name="Venkateswaran K."/>
        </authorList>
    </citation>
    <scope>NUCLEOTIDE SEQUENCE [LARGE SCALE GENOMIC DNA]</scope>
    <source>
        <strain evidence="2 3">CCFEE 5817</strain>
    </source>
</reference>
<dbReference type="Proteomes" id="UP001334248">
    <property type="component" value="Unassembled WGS sequence"/>
</dbReference>
<dbReference type="GeneID" id="90002132"/>
<feature type="compositionally biased region" description="Acidic residues" evidence="1">
    <location>
        <begin position="110"/>
        <end position="139"/>
    </location>
</feature>
<evidence type="ECO:0000256" key="1">
    <source>
        <dbReference type="SAM" id="MobiDB-lite"/>
    </source>
</evidence>
<evidence type="ECO:0000313" key="3">
    <source>
        <dbReference type="Proteomes" id="UP001334248"/>
    </source>
</evidence>
<name>A0ABR0RGR8_9EURO</name>
<accession>A0ABR0RGR8</accession>
<dbReference type="EMBL" id="JAVHJV010000011">
    <property type="protein sequence ID" value="KAK5939379.1"/>
    <property type="molecule type" value="Genomic_DNA"/>
</dbReference>
<comment type="caution">
    <text evidence="2">The sequence shown here is derived from an EMBL/GenBank/DDBJ whole genome shotgun (WGS) entry which is preliminary data.</text>
</comment>
<feature type="region of interest" description="Disordered" evidence="1">
    <location>
        <begin position="1"/>
        <end position="143"/>
    </location>
</feature>
<protein>
    <submittedName>
        <fullName evidence="2">Uncharacterized protein</fullName>
    </submittedName>
</protein>
<dbReference type="RefSeq" id="XP_064727469.1">
    <property type="nucleotide sequence ID" value="XM_064877082.1"/>
</dbReference>
<sequence>MGHDIEIPETPPLRCQDPLPSELCDTPTPINLPQTIIEPAAPDNSKEEKEKAERSLTKSVQKKRSQQHPPATKVAGNRIKAARHRRQSASTSDASSYDANNNKHDREYDDQYTGDGEDGDEHADEEPNEESKEELDEEPGSCIDLSDLSEDKAAIAREFLPDESLDASFVAKDISPKTKRAVVERLSSKLLTRCVPLNRRQRRAHRRLRSIVDKMFDNYKKYSNGIHWSIQFWFDFIMAEELVQ</sequence>
<organism evidence="2 3">
    <name type="scientific">Knufia obscura</name>
    <dbReference type="NCBI Taxonomy" id="1635080"/>
    <lineage>
        <taxon>Eukaryota</taxon>
        <taxon>Fungi</taxon>
        <taxon>Dikarya</taxon>
        <taxon>Ascomycota</taxon>
        <taxon>Pezizomycotina</taxon>
        <taxon>Eurotiomycetes</taxon>
        <taxon>Chaetothyriomycetidae</taxon>
        <taxon>Chaetothyriales</taxon>
        <taxon>Trichomeriaceae</taxon>
        <taxon>Knufia</taxon>
    </lineage>
</organism>